<gene>
    <name evidence="2" type="ORF">J1N35_021623</name>
</gene>
<reference evidence="2 3" key="1">
    <citation type="journal article" date="2021" name="Plant Biotechnol. J.">
        <title>Multi-omics assisted identification of the key and species-specific regulatory components of drought-tolerant mechanisms in Gossypium stocksii.</title>
        <authorList>
            <person name="Yu D."/>
            <person name="Ke L."/>
            <person name="Zhang D."/>
            <person name="Wu Y."/>
            <person name="Sun Y."/>
            <person name="Mei J."/>
            <person name="Sun J."/>
            <person name="Sun Y."/>
        </authorList>
    </citation>
    <scope>NUCLEOTIDE SEQUENCE [LARGE SCALE GENOMIC DNA]</scope>
    <source>
        <strain evidence="3">cv. E1</strain>
        <tissue evidence="2">Leaf</tissue>
    </source>
</reference>
<dbReference type="EMBL" id="JAIQCV010000007">
    <property type="protein sequence ID" value="KAH1081862.1"/>
    <property type="molecule type" value="Genomic_DNA"/>
</dbReference>
<feature type="coiled-coil region" evidence="1">
    <location>
        <begin position="30"/>
        <end position="57"/>
    </location>
</feature>
<sequence>MAKEKDDVIIDLRKVNEMLVEIIKKKDDMIAKIDVTLKETEQELNDAKAILKKYARQCEDILDVGRLENDLNVKRRMENMVIIIVE</sequence>
<keyword evidence="3" id="KW-1185">Reference proteome</keyword>
<accession>A0A9D4A207</accession>
<protein>
    <submittedName>
        <fullName evidence="2">Uncharacterized protein</fullName>
    </submittedName>
</protein>
<dbReference type="AlphaFoldDB" id="A0A9D4A207"/>
<organism evidence="2 3">
    <name type="scientific">Gossypium stocksii</name>
    <dbReference type="NCBI Taxonomy" id="47602"/>
    <lineage>
        <taxon>Eukaryota</taxon>
        <taxon>Viridiplantae</taxon>
        <taxon>Streptophyta</taxon>
        <taxon>Embryophyta</taxon>
        <taxon>Tracheophyta</taxon>
        <taxon>Spermatophyta</taxon>
        <taxon>Magnoliopsida</taxon>
        <taxon>eudicotyledons</taxon>
        <taxon>Gunneridae</taxon>
        <taxon>Pentapetalae</taxon>
        <taxon>rosids</taxon>
        <taxon>malvids</taxon>
        <taxon>Malvales</taxon>
        <taxon>Malvaceae</taxon>
        <taxon>Malvoideae</taxon>
        <taxon>Gossypium</taxon>
    </lineage>
</organism>
<comment type="caution">
    <text evidence="2">The sequence shown here is derived from an EMBL/GenBank/DDBJ whole genome shotgun (WGS) entry which is preliminary data.</text>
</comment>
<evidence type="ECO:0000256" key="1">
    <source>
        <dbReference type="SAM" id="Coils"/>
    </source>
</evidence>
<evidence type="ECO:0000313" key="2">
    <source>
        <dbReference type="EMBL" id="KAH1081862.1"/>
    </source>
</evidence>
<name>A0A9D4A207_9ROSI</name>
<dbReference type="Proteomes" id="UP000828251">
    <property type="component" value="Unassembled WGS sequence"/>
</dbReference>
<proteinExistence type="predicted"/>
<evidence type="ECO:0000313" key="3">
    <source>
        <dbReference type="Proteomes" id="UP000828251"/>
    </source>
</evidence>
<keyword evidence="1" id="KW-0175">Coiled coil</keyword>